<dbReference type="InterPro" id="IPR055768">
    <property type="entry name" value="DUF7344"/>
</dbReference>
<evidence type="ECO:0000259" key="2">
    <source>
        <dbReference type="Pfam" id="PF24035"/>
    </source>
</evidence>
<dbReference type="InterPro" id="IPR011991">
    <property type="entry name" value="ArsR-like_HTH"/>
</dbReference>
<keyword evidence="4" id="KW-1185">Reference proteome</keyword>
<dbReference type="SUPFAM" id="SSF46785">
    <property type="entry name" value="Winged helix' DNA-binding domain"/>
    <property type="match status" value="1"/>
</dbReference>
<name>A0ABU2G476_9EURY</name>
<keyword evidence="1" id="KW-0812">Transmembrane</keyword>
<comment type="caution">
    <text evidence="3">The sequence shown here is derived from an EMBL/GenBank/DDBJ whole genome shotgun (WGS) entry which is preliminary data.</text>
</comment>
<dbReference type="InterPro" id="IPR036388">
    <property type="entry name" value="WH-like_DNA-bd_sf"/>
</dbReference>
<dbReference type="Proteomes" id="UP001254813">
    <property type="component" value="Unassembled WGS sequence"/>
</dbReference>
<dbReference type="EMBL" id="JAMQOQ010000004">
    <property type="protein sequence ID" value="MDS0295602.1"/>
    <property type="molecule type" value="Genomic_DNA"/>
</dbReference>
<protein>
    <submittedName>
        <fullName evidence="3">Winged helix-turn-helix domain-containing protein</fullName>
    </submittedName>
</protein>
<dbReference type="InterPro" id="IPR036390">
    <property type="entry name" value="WH_DNA-bd_sf"/>
</dbReference>
<dbReference type="CDD" id="cd00090">
    <property type="entry name" value="HTH_ARSR"/>
    <property type="match status" value="1"/>
</dbReference>
<keyword evidence="1" id="KW-0472">Membrane</keyword>
<reference evidence="3 4" key="1">
    <citation type="submission" date="2022-06" db="EMBL/GenBank/DDBJ databases">
        <title>Halogeometricum sp. a new haloarchaeum isolate from saline soil.</title>
        <authorList>
            <person name="Strakova D."/>
            <person name="Galisteo C."/>
            <person name="Sanchez-Porro C."/>
            <person name="Ventosa A."/>
        </authorList>
    </citation>
    <scope>NUCLEOTIDE SEQUENCE [LARGE SCALE GENOMIC DNA]</scope>
    <source>
        <strain evidence="4">S3BR25-2</strain>
    </source>
</reference>
<evidence type="ECO:0000313" key="3">
    <source>
        <dbReference type="EMBL" id="MDS0295602.1"/>
    </source>
</evidence>
<dbReference type="RefSeq" id="WP_310929531.1">
    <property type="nucleotide sequence ID" value="NZ_JAMQOQ010000004.1"/>
</dbReference>
<organism evidence="3 4">
    <name type="scientific">Halogeometricum luteum</name>
    <dbReference type="NCBI Taxonomy" id="2950537"/>
    <lineage>
        <taxon>Archaea</taxon>
        <taxon>Methanobacteriati</taxon>
        <taxon>Methanobacteriota</taxon>
        <taxon>Stenosarchaea group</taxon>
        <taxon>Halobacteria</taxon>
        <taxon>Halobacteriales</taxon>
        <taxon>Haloferacaceae</taxon>
        <taxon>Halogeometricum</taxon>
    </lineage>
</organism>
<evidence type="ECO:0000256" key="1">
    <source>
        <dbReference type="SAM" id="Phobius"/>
    </source>
</evidence>
<proteinExistence type="predicted"/>
<evidence type="ECO:0000313" key="4">
    <source>
        <dbReference type="Proteomes" id="UP001254813"/>
    </source>
</evidence>
<dbReference type="Gene3D" id="1.10.10.10">
    <property type="entry name" value="Winged helix-like DNA-binding domain superfamily/Winged helix DNA-binding domain"/>
    <property type="match status" value="1"/>
</dbReference>
<dbReference type="Pfam" id="PF24035">
    <property type="entry name" value="DUF7344"/>
    <property type="match status" value="1"/>
</dbReference>
<gene>
    <name evidence="3" type="ORF">NDI79_15620</name>
</gene>
<accession>A0ABU2G476</accession>
<feature type="domain" description="DUF7344" evidence="2">
    <location>
        <begin position="23"/>
        <end position="98"/>
    </location>
</feature>
<feature type="transmembrane region" description="Helical" evidence="1">
    <location>
        <begin position="150"/>
        <end position="167"/>
    </location>
</feature>
<sequence length="168" mass="18271">MPLAIRPPAVRGNVTDIGEDDLYEMLGNPRRRHTLRYLRERDGPVAIGELAEHIAAAENGIPVEEVTHAQRKSAYTALYQNHLKKLADSGFVQAERRWVDVELTPAAKRLDFGFDGHAGEAQHSSRYAVALSFLSIVTAAAFSFGLLSPLTAAASFGVLLVALFVVST</sequence>
<keyword evidence="1" id="KW-1133">Transmembrane helix</keyword>